<dbReference type="CDD" id="cd05244">
    <property type="entry name" value="BVR-B_like_SDR_a"/>
    <property type="match status" value="1"/>
</dbReference>
<evidence type="ECO:0000313" key="2">
    <source>
        <dbReference type="EMBL" id="PRD13356.1"/>
    </source>
</evidence>
<keyword evidence="3" id="KW-1185">Reference proteome</keyword>
<dbReference type="Pfam" id="PF13460">
    <property type="entry name" value="NAD_binding_10"/>
    <property type="match status" value="1"/>
</dbReference>
<reference evidence="2 3" key="1">
    <citation type="submission" date="2017-10" db="EMBL/GenBank/DDBJ databases">
        <title>Draft genome of two endophytic bacteria isolated from 'guarana' Paullinia cupana (Mart.) Ducke.</title>
        <authorList>
            <person name="Siqueira K.A."/>
            <person name="Liotti R.G."/>
            <person name="Mendes T.A."/>
            <person name="Soares M.A."/>
        </authorList>
    </citation>
    <scope>NUCLEOTIDE SEQUENCE [LARGE SCALE GENOMIC DNA]</scope>
    <source>
        <strain evidence="2 3">342</strain>
    </source>
</reference>
<dbReference type="RefSeq" id="WP_105594908.1">
    <property type="nucleotide sequence ID" value="NZ_PDET01000020.1"/>
</dbReference>
<dbReference type="EMBL" id="PDET01000020">
    <property type="protein sequence ID" value="PRD13356.1"/>
    <property type="molecule type" value="Genomic_DNA"/>
</dbReference>
<dbReference type="OrthoDB" id="9787292at2"/>
<feature type="domain" description="NAD(P)-binding" evidence="1">
    <location>
        <begin position="8"/>
        <end position="203"/>
    </location>
</feature>
<evidence type="ECO:0000259" key="1">
    <source>
        <dbReference type="Pfam" id="PF13460"/>
    </source>
</evidence>
<accession>A0A2S9I6F7</accession>
<dbReference type="SUPFAM" id="SSF51735">
    <property type="entry name" value="NAD(P)-binding Rossmann-fold domains"/>
    <property type="match status" value="1"/>
</dbReference>
<protein>
    <submittedName>
        <fullName evidence="2">Epimerase</fullName>
    </submittedName>
</protein>
<dbReference type="AlphaFoldDB" id="A0A2S9I6F7"/>
<evidence type="ECO:0000313" key="3">
    <source>
        <dbReference type="Proteomes" id="UP000239181"/>
    </source>
</evidence>
<comment type="caution">
    <text evidence="2">The sequence shown here is derived from an EMBL/GenBank/DDBJ whole genome shotgun (WGS) entry which is preliminary data.</text>
</comment>
<name>A0A2S9I6F7_9GAMM</name>
<organism evidence="2 3">
    <name type="scientific">Pantoea coffeiphila</name>
    <dbReference type="NCBI Taxonomy" id="1465635"/>
    <lineage>
        <taxon>Bacteria</taxon>
        <taxon>Pseudomonadati</taxon>
        <taxon>Pseudomonadota</taxon>
        <taxon>Gammaproteobacteria</taxon>
        <taxon>Enterobacterales</taxon>
        <taxon>Erwiniaceae</taxon>
        <taxon>Pantoea</taxon>
    </lineage>
</organism>
<dbReference type="Gene3D" id="3.40.50.720">
    <property type="entry name" value="NAD(P)-binding Rossmann-like Domain"/>
    <property type="match status" value="1"/>
</dbReference>
<gene>
    <name evidence="2" type="ORF">CQW29_22130</name>
</gene>
<dbReference type="Proteomes" id="UP000239181">
    <property type="component" value="Unassembled WGS sequence"/>
</dbReference>
<dbReference type="InterPro" id="IPR036291">
    <property type="entry name" value="NAD(P)-bd_dom_sf"/>
</dbReference>
<dbReference type="PANTHER" id="PTHR43355">
    <property type="entry name" value="FLAVIN REDUCTASE (NADPH)"/>
    <property type="match status" value="1"/>
</dbReference>
<proteinExistence type="predicted"/>
<sequence length="215" mass="23029">MKIAVVAATGRAGSTVLAELIGRGHDVIAIARDIRKLADNLPSNVSIVQDDLSSVDRLARIISGADAVISAVGAPRDSFGTDTDILVSTSVQVIDAVVKAGVPRLLIVGGCGSLWYKDGIKVVDSDVWPDFLVPIALSHMKLLDLLTASPLNWTYVSPPLMIELGERLGTYRTGSDELVIDKNGKSWISFEDYAIALVDELETPAHERGRFSVGY</sequence>
<dbReference type="GO" id="GO:0016646">
    <property type="term" value="F:oxidoreductase activity, acting on the CH-NH group of donors, NAD or NADP as acceptor"/>
    <property type="evidence" value="ECO:0007669"/>
    <property type="project" value="TreeGrafter"/>
</dbReference>
<dbReference type="PANTHER" id="PTHR43355:SF2">
    <property type="entry name" value="FLAVIN REDUCTASE (NADPH)"/>
    <property type="match status" value="1"/>
</dbReference>
<dbReference type="InterPro" id="IPR051606">
    <property type="entry name" value="Polyketide_Oxido-like"/>
</dbReference>
<dbReference type="InterPro" id="IPR016040">
    <property type="entry name" value="NAD(P)-bd_dom"/>
</dbReference>